<proteinExistence type="inferred from homology"/>
<comment type="caution">
    <text evidence="8">The sequence shown here is derived from an EMBL/GenBank/DDBJ whole genome shotgun (WGS) entry which is preliminary data.</text>
</comment>
<dbReference type="RefSeq" id="WP_022242501.1">
    <property type="nucleotide sequence ID" value="NZ_JAOQKI010000006.1"/>
</dbReference>
<keyword evidence="6" id="KW-0694">RNA-binding</keyword>
<evidence type="ECO:0000313" key="8">
    <source>
        <dbReference type="EMBL" id="MCU6716607.1"/>
    </source>
</evidence>
<evidence type="ECO:0000256" key="4">
    <source>
        <dbReference type="ARBA" id="ARBA00022759"/>
    </source>
</evidence>
<protein>
    <submittedName>
        <fullName evidence="8">Type II toxin-antitoxin system HicA family toxin</fullName>
    </submittedName>
</protein>
<keyword evidence="2" id="KW-1277">Toxin-antitoxin system</keyword>
<dbReference type="EMBL" id="JAOQKI010000006">
    <property type="protein sequence ID" value="MCU6716607.1"/>
    <property type="molecule type" value="Genomic_DNA"/>
</dbReference>
<dbReference type="InterPro" id="IPR012933">
    <property type="entry name" value="HicA_mRNA_interferase"/>
</dbReference>
<keyword evidence="3" id="KW-0540">Nuclease</keyword>
<comment type="similarity">
    <text evidence="1">Belongs to the HicA mRNA interferase family.</text>
</comment>
<evidence type="ECO:0000256" key="2">
    <source>
        <dbReference type="ARBA" id="ARBA00022649"/>
    </source>
</evidence>
<dbReference type="Gene3D" id="3.30.920.30">
    <property type="entry name" value="Hypothetical protein"/>
    <property type="match status" value="1"/>
</dbReference>
<keyword evidence="7" id="KW-0346">Stress response</keyword>
<name>A0ABT2SC29_9FIRM</name>
<accession>A0ABT2SC29</accession>
<reference evidence="8 9" key="1">
    <citation type="journal article" date="2021" name="ISME Commun">
        <title>Automated analysis of genomic sequences facilitates high-throughput and comprehensive description of bacteria.</title>
        <authorList>
            <person name="Hitch T.C.A."/>
        </authorList>
    </citation>
    <scope>NUCLEOTIDE SEQUENCE [LARGE SCALE GENOMIC DNA]</scope>
    <source>
        <strain evidence="8 9">Sanger_19</strain>
    </source>
</reference>
<organism evidence="8 9">
    <name type="scientific">Roseburia amylophila</name>
    <dbReference type="NCBI Taxonomy" id="2981794"/>
    <lineage>
        <taxon>Bacteria</taxon>
        <taxon>Bacillati</taxon>
        <taxon>Bacillota</taxon>
        <taxon>Clostridia</taxon>
        <taxon>Lachnospirales</taxon>
        <taxon>Lachnospiraceae</taxon>
        <taxon>Roseburia</taxon>
    </lineage>
</organism>
<evidence type="ECO:0000256" key="1">
    <source>
        <dbReference type="ARBA" id="ARBA00006620"/>
    </source>
</evidence>
<evidence type="ECO:0000313" key="9">
    <source>
        <dbReference type="Proteomes" id="UP001209666"/>
    </source>
</evidence>
<sequence length="83" mass="9523">MSRKDKLLEKLLQKPKDFTFDEMVSLLSYLGYELKQGGTGSGVKFIKDGSNEVINFHRPHPNGTLKRYILDQVIEKLRKDGVL</sequence>
<evidence type="ECO:0000256" key="7">
    <source>
        <dbReference type="ARBA" id="ARBA00023016"/>
    </source>
</evidence>
<gene>
    <name evidence="8" type="ORF">OCV43_04850</name>
</gene>
<dbReference type="Proteomes" id="UP001209666">
    <property type="component" value="Unassembled WGS sequence"/>
</dbReference>
<evidence type="ECO:0000256" key="6">
    <source>
        <dbReference type="ARBA" id="ARBA00022884"/>
    </source>
</evidence>
<keyword evidence="4" id="KW-0255">Endonuclease</keyword>
<evidence type="ECO:0000256" key="3">
    <source>
        <dbReference type="ARBA" id="ARBA00022722"/>
    </source>
</evidence>
<keyword evidence="5" id="KW-0378">Hydrolase</keyword>
<dbReference type="InterPro" id="IPR038570">
    <property type="entry name" value="HicA_sf"/>
</dbReference>
<keyword evidence="9" id="KW-1185">Reference proteome</keyword>
<evidence type="ECO:0000256" key="5">
    <source>
        <dbReference type="ARBA" id="ARBA00022801"/>
    </source>
</evidence>
<dbReference type="Pfam" id="PF07927">
    <property type="entry name" value="HicA_toxin"/>
    <property type="match status" value="1"/>
</dbReference>